<sequence length="79" mass="9250">MFIRKVFASLPSRTISSRFLSTQIKLQDEKVSTFLENLRQEFYGKRTNGDTGDLSRMRKLSELVNCVETRKVLIKNLEH</sequence>
<organism evidence="1 2">
    <name type="scientific">Megaselia scalaris</name>
    <name type="common">Humpbacked fly</name>
    <name type="synonym">Phora scalaris</name>
    <dbReference type="NCBI Taxonomy" id="36166"/>
    <lineage>
        <taxon>Eukaryota</taxon>
        <taxon>Metazoa</taxon>
        <taxon>Ecdysozoa</taxon>
        <taxon>Arthropoda</taxon>
        <taxon>Hexapoda</taxon>
        <taxon>Insecta</taxon>
        <taxon>Pterygota</taxon>
        <taxon>Neoptera</taxon>
        <taxon>Endopterygota</taxon>
        <taxon>Diptera</taxon>
        <taxon>Brachycera</taxon>
        <taxon>Muscomorpha</taxon>
        <taxon>Platypezoidea</taxon>
        <taxon>Phoridae</taxon>
        <taxon>Megaseliini</taxon>
        <taxon>Megaselia</taxon>
    </lineage>
</organism>
<dbReference type="Proteomes" id="UP000015102">
    <property type="component" value="Unassembled WGS sequence"/>
</dbReference>
<reference evidence="2" key="1">
    <citation type="submission" date="2013-02" db="EMBL/GenBank/DDBJ databases">
        <authorList>
            <person name="Hughes D."/>
        </authorList>
    </citation>
    <scope>NUCLEOTIDE SEQUENCE</scope>
    <source>
        <strain>Durham</strain>
        <strain evidence="2">NC isolate 2 -- Noor lab</strain>
    </source>
</reference>
<keyword evidence="2" id="KW-1185">Reference proteome</keyword>
<dbReference type="EMBL" id="CAQQ02043486">
    <property type="status" value="NOT_ANNOTATED_CDS"/>
    <property type="molecule type" value="Genomic_DNA"/>
</dbReference>
<reference evidence="1" key="2">
    <citation type="submission" date="2015-06" db="UniProtKB">
        <authorList>
            <consortium name="EnsemblMetazoa"/>
        </authorList>
    </citation>
    <scope>IDENTIFICATION</scope>
</reference>
<evidence type="ECO:0000313" key="1">
    <source>
        <dbReference type="EnsemblMetazoa" id="MESCA005864-PA"/>
    </source>
</evidence>
<evidence type="ECO:0000313" key="2">
    <source>
        <dbReference type="Proteomes" id="UP000015102"/>
    </source>
</evidence>
<protein>
    <submittedName>
        <fullName evidence="1">Uncharacterized protein</fullName>
    </submittedName>
</protein>
<accession>T1GQF9</accession>
<dbReference type="HOGENOM" id="CLU_2608794_0_0_1"/>
<name>T1GQF9_MEGSC</name>
<dbReference type="AlphaFoldDB" id="T1GQF9"/>
<dbReference type="EnsemblMetazoa" id="MESCA005864-RA">
    <property type="protein sequence ID" value="MESCA005864-PA"/>
    <property type="gene ID" value="MESCA005864"/>
</dbReference>
<proteinExistence type="predicted"/>